<protein>
    <submittedName>
        <fullName evidence="2">Uncharacterized protein</fullName>
    </submittedName>
</protein>
<evidence type="ECO:0000313" key="3">
    <source>
        <dbReference type="Proteomes" id="UP000033918"/>
    </source>
</evidence>
<keyword evidence="1" id="KW-1133">Transmembrane helix</keyword>
<dbReference type="EMBL" id="LCAK01000001">
    <property type="protein sequence ID" value="KKR89117.1"/>
    <property type="molecule type" value="Genomic_DNA"/>
</dbReference>
<dbReference type="Proteomes" id="UP000033918">
    <property type="component" value="Unassembled WGS sequence"/>
</dbReference>
<sequence length="77" mass="8302">MNKIILTVIILIIAIVLIGFGVWVWQSQKGIQPAAPKAGAPVVKEDSTASINDALNSVDINNLDKEFQEIDADLNSL</sequence>
<gene>
    <name evidence="2" type="ORF">UU38_C0001G0019</name>
</gene>
<dbReference type="AlphaFoldDB" id="A0A0G0XN58"/>
<comment type="caution">
    <text evidence="2">The sequence shown here is derived from an EMBL/GenBank/DDBJ whole genome shotgun (WGS) entry which is preliminary data.</text>
</comment>
<keyword evidence="1" id="KW-0812">Transmembrane</keyword>
<accession>A0A0G0XN58</accession>
<evidence type="ECO:0000313" key="2">
    <source>
        <dbReference type="EMBL" id="KKR89117.1"/>
    </source>
</evidence>
<keyword evidence="1" id="KW-0472">Membrane</keyword>
<reference evidence="2 3" key="1">
    <citation type="journal article" date="2015" name="Nature">
        <title>rRNA introns, odd ribosomes, and small enigmatic genomes across a large radiation of phyla.</title>
        <authorList>
            <person name="Brown C.T."/>
            <person name="Hug L.A."/>
            <person name="Thomas B.C."/>
            <person name="Sharon I."/>
            <person name="Castelle C.J."/>
            <person name="Singh A."/>
            <person name="Wilkins M.J."/>
            <person name="Williams K.H."/>
            <person name="Banfield J.F."/>
        </authorList>
    </citation>
    <scope>NUCLEOTIDE SEQUENCE [LARGE SCALE GENOMIC DNA]</scope>
</reference>
<organism evidence="2 3">
    <name type="scientific">Candidatus Wolfebacteria bacterium GW2011_GWB1_41_12</name>
    <dbReference type="NCBI Taxonomy" id="1619006"/>
    <lineage>
        <taxon>Bacteria</taxon>
        <taxon>Candidatus Wolfeibacteriota</taxon>
    </lineage>
</organism>
<feature type="transmembrane region" description="Helical" evidence="1">
    <location>
        <begin position="6"/>
        <end position="25"/>
    </location>
</feature>
<evidence type="ECO:0000256" key="1">
    <source>
        <dbReference type="SAM" id="Phobius"/>
    </source>
</evidence>
<proteinExistence type="predicted"/>
<name>A0A0G0XN58_9BACT</name>